<comment type="caution">
    <text evidence="4">The sequence shown here is derived from an EMBL/GenBank/DDBJ whole genome shotgun (WGS) entry which is preliminary data.</text>
</comment>
<evidence type="ECO:0000313" key="4">
    <source>
        <dbReference type="EMBL" id="MBC9797118.1"/>
    </source>
</evidence>
<feature type="signal peptide" evidence="3">
    <location>
        <begin position="1"/>
        <end position="24"/>
    </location>
</feature>
<dbReference type="AlphaFoldDB" id="A0A926JTS9"/>
<feature type="chain" id="PRO_5036828807" evidence="3">
    <location>
        <begin position="25"/>
        <end position="271"/>
    </location>
</feature>
<dbReference type="InterPro" id="IPR006652">
    <property type="entry name" value="Kelch_1"/>
</dbReference>
<feature type="non-terminal residue" evidence="4">
    <location>
        <position position="271"/>
    </location>
</feature>
<dbReference type="PANTHER" id="PTHR45632">
    <property type="entry name" value="LD33804P"/>
    <property type="match status" value="1"/>
</dbReference>
<gene>
    <name evidence="4" type="ORF">IBL28_14160</name>
</gene>
<evidence type="ECO:0000256" key="1">
    <source>
        <dbReference type="ARBA" id="ARBA00022441"/>
    </source>
</evidence>
<dbReference type="Pfam" id="PF01344">
    <property type="entry name" value="Kelch_1"/>
    <property type="match status" value="1"/>
</dbReference>
<dbReference type="Pfam" id="PF24996">
    <property type="entry name" value="NANM"/>
    <property type="match status" value="1"/>
</dbReference>
<reference evidence="4 5" key="1">
    <citation type="submission" date="2020-09" db="EMBL/GenBank/DDBJ databases">
        <title>Sinomicrobium weinanense sp. nov., a halophilic bacteria isolated from saline-alkali soil.</title>
        <authorList>
            <person name="Wu P."/>
            <person name="Ren H."/>
            <person name="Mei Y."/>
            <person name="Liang Y."/>
            <person name="Chen Z."/>
        </authorList>
    </citation>
    <scope>NUCLEOTIDE SEQUENCE [LARGE SCALE GENOMIC DNA]</scope>
    <source>
        <strain evidence="4 5">FJxs</strain>
    </source>
</reference>
<dbReference type="InterPro" id="IPR056734">
    <property type="entry name" value="NANM"/>
</dbReference>
<evidence type="ECO:0000256" key="3">
    <source>
        <dbReference type="SAM" id="SignalP"/>
    </source>
</evidence>
<keyword evidence="3" id="KW-0732">Signal</keyword>
<dbReference type="InterPro" id="IPR015915">
    <property type="entry name" value="Kelch-typ_b-propeller"/>
</dbReference>
<dbReference type="Proteomes" id="UP000653730">
    <property type="component" value="Unassembled WGS sequence"/>
</dbReference>
<evidence type="ECO:0000256" key="2">
    <source>
        <dbReference type="ARBA" id="ARBA00022737"/>
    </source>
</evidence>
<accession>A0A926JTS9</accession>
<protein>
    <submittedName>
        <fullName evidence="4">Sodium transporter</fullName>
    </submittedName>
</protein>
<evidence type="ECO:0000313" key="5">
    <source>
        <dbReference type="Proteomes" id="UP000653730"/>
    </source>
</evidence>
<dbReference type="SUPFAM" id="SSF117281">
    <property type="entry name" value="Kelch motif"/>
    <property type="match status" value="1"/>
</dbReference>
<keyword evidence="5" id="KW-1185">Reference proteome</keyword>
<name>A0A926JTS9_9FLAO</name>
<organism evidence="4 5">
    <name type="scientific">Sinomicrobium weinanense</name>
    <dbReference type="NCBI Taxonomy" id="2842200"/>
    <lineage>
        <taxon>Bacteria</taxon>
        <taxon>Pseudomonadati</taxon>
        <taxon>Bacteroidota</taxon>
        <taxon>Flavobacteriia</taxon>
        <taxon>Flavobacteriales</taxon>
        <taxon>Flavobacteriaceae</taxon>
        <taxon>Sinomicrobium</taxon>
    </lineage>
</organism>
<dbReference type="PANTHER" id="PTHR45632:SF3">
    <property type="entry name" value="KELCH-LIKE PROTEIN 32"/>
    <property type="match status" value="1"/>
</dbReference>
<dbReference type="EMBL" id="JACVDC010000047">
    <property type="protein sequence ID" value="MBC9797118.1"/>
    <property type="molecule type" value="Genomic_DNA"/>
</dbReference>
<keyword evidence="1" id="KW-0880">Kelch repeat</keyword>
<proteinExistence type="predicted"/>
<keyword evidence="2" id="KW-0677">Repeat</keyword>
<dbReference type="Gene3D" id="2.120.10.80">
    <property type="entry name" value="Kelch-type beta propeller"/>
    <property type="match status" value="1"/>
</dbReference>
<sequence>MRFVKRSFFYSLFFALLFPFSLFAQGNNSDLAVQMDMLPEFPQPGYAGMVGGMHNGVIIAAGGANFPEAPPWKGGKKAWSRDIHVFKDGKWKTSEVRLSVALAYGASVKTPDGILCMGGNNESEVSDKVFLLHYDKGVKITSCPSLPQPLFGLSAVLDGGYVYAIGGRDNDRTYATVYRWKYGTDRAWERMDDFPGAPRSQHCSVVQETGNSRKIYVVGGQNFVRGKPTQLLQTYLGYDPDTGAWSREKPVLIKGEPQTLMGGTAMPAGSM</sequence>